<gene>
    <name evidence="2" type="ORF">METZ01_LOCUS498811</name>
</gene>
<proteinExistence type="predicted"/>
<evidence type="ECO:0000259" key="1">
    <source>
        <dbReference type="Pfam" id="PF13460"/>
    </source>
</evidence>
<dbReference type="Gene3D" id="3.40.50.720">
    <property type="entry name" value="NAD(P)-binding Rossmann-like Domain"/>
    <property type="match status" value="1"/>
</dbReference>
<dbReference type="EMBL" id="UINC01218784">
    <property type="protein sequence ID" value="SVE45957.1"/>
    <property type="molecule type" value="Genomic_DNA"/>
</dbReference>
<evidence type="ECO:0000313" key="2">
    <source>
        <dbReference type="EMBL" id="SVE45957.1"/>
    </source>
</evidence>
<dbReference type="PANTHER" id="PTHR14097:SF7">
    <property type="entry name" value="OXIDOREDUCTASE HTATIP2"/>
    <property type="match status" value="1"/>
</dbReference>
<reference evidence="2" key="1">
    <citation type="submission" date="2018-05" db="EMBL/GenBank/DDBJ databases">
        <authorList>
            <person name="Lanie J.A."/>
            <person name="Ng W.-L."/>
            <person name="Kazmierczak K.M."/>
            <person name="Andrzejewski T.M."/>
            <person name="Davidsen T.M."/>
            <person name="Wayne K.J."/>
            <person name="Tettelin H."/>
            <person name="Glass J.I."/>
            <person name="Rusch D."/>
            <person name="Podicherti R."/>
            <person name="Tsui H.-C.T."/>
            <person name="Winkler M.E."/>
        </authorList>
    </citation>
    <scope>NUCLEOTIDE SEQUENCE</scope>
</reference>
<dbReference type="InterPro" id="IPR016040">
    <property type="entry name" value="NAD(P)-bd_dom"/>
</dbReference>
<sequence>MKLKEVTLFGGTGLIGSLLLDILIKDNDYHKINVVTRKSISLSHKKIKIHIIDFSNSKSYSQTLRNSQIVFASIGTTQSKVKGNKESYRKIDFDIIYNIAKACKENNVENFSFVSSSGANIKSNNFYLNLKGEIENSILNLNLSSTSIFRPSLLLGKRKEKRYGEKIAQLIMPFLSFLMPSRYKPIRAALVAKSMVNISKSIQPGFKIYHYKEIIKES</sequence>
<dbReference type="AlphaFoldDB" id="A0A383DN99"/>
<dbReference type="InterPro" id="IPR036291">
    <property type="entry name" value="NAD(P)-bd_dom_sf"/>
</dbReference>
<protein>
    <recommendedName>
        <fullName evidence="1">NAD(P)-binding domain-containing protein</fullName>
    </recommendedName>
</protein>
<dbReference type="Pfam" id="PF13460">
    <property type="entry name" value="NAD_binding_10"/>
    <property type="match status" value="1"/>
</dbReference>
<dbReference type="PANTHER" id="PTHR14097">
    <property type="entry name" value="OXIDOREDUCTASE HTATIP2"/>
    <property type="match status" value="1"/>
</dbReference>
<dbReference type="SUPFAM" id="SSF51735">
    <property type="entry name" value="NAD(P)-binding Rossmann-fold domains"/>
    <property type="match status" value="1"/>
</dbReference>
<feature type="domain" description="NAD(P)-binding" evidence="1">
    <location>
        <begin position="10"/>
        <end position="124"/>
    </location>
</feature>
<name>A0A383DN99_9ZZZZ</name>
<feature type="non-terminal residue" evidence="2">
    <location>
        <position position="218"/>
    </location>
</feature>
<accession>A0A383DN99</accession>
<organism evidence="2">
    <name type="scientific">marine metagenome</name>
    <dbReference type="NCBI Taxonomy" id="408172"/>
    <lineage>
        <taxon>unclassified sequences</taxon>
        <taxon>metagenomes</taxon>
        <taxon>ecological metagenomes</taxon>
    </lineage>
</organism>